<keyword evidence="6 14" id="KW-0285">Flavoprotein</keyword>
<dbReference type="PROSITE" id="PS00073">
    <property type="entry name" value="ACYL_COA_DH_2"/>
    <property type="match status" value="1"/>
</dbReference>
<dbReference type="Pfam" id="PF02771">
    <property type="entry name" value="Acyl-CoA_dh_N"/>
    <property type="match status" value="1"/>
</dbReference>
<dbReference type="PIRSF" id="PIRSF016578">
    <property type="entry name" value="HsaA"/>
    <property type="match status" value="1"/>
</dbReference>
<dbReference type="InterPro" id="IPR006089">
    <property type="entry name" value="Acyl-CoA_DH_CS"/>
</dbReference>
<evidence type="ECO:0000256" key="2">
    <source>
        <dbReference type="ARBA" id="ARBA00004898"/>
    </source>
</evidence>
<evidence type="ECO:0000313" key="19">
    <source>
        <dbReference type="Proteomes" id="UP000032068"/>
    </source>
</evidence>
<dbReference type="InterPro" id="IPR006091">
    <property type="entry name" value="Acyl-CoA_Oxase/DH_mid-dom"/>
</dbReference>
<dbReference type="GO" id="GO:0006552">
    <property type="term" value="P:L-leucine catabolic process"/>
    <property type="evidence" value="ECO:0007669"/>
    <property type="project" value="TreeGrafter"/>
</dbReference>
<feature type="binding site" evidence="12">
    <location>
        <position position="139"/>
    </location>
    <ligand>
        <name>substrate</name>
    </ligand>
</feature>
<dbReference type="InterPro" id="IPR009100">
    <property type="entry name" value="AcylCoA_DH/oxidase_NM_dom_sf"/>
</dbReference>
<keyword evidence="9 14" id="KW-0560">Oxidoreductase</keyword>
<feature type="domain" description="Acyl-CoA dehydrogenase/oxidase N-terminal" evidence="17">
    <location>
        <begin position="14"/>
        <end position="125"/>
    </location>
</feature>
<reference evidence="18 19" key="1">
    <citation type="submission" date="2014-12" db="EMBL/GenBank/DDBJ databases">
        <title>16Stimator: statistical estimation of ribosomal gene copy numbers from draft genome assemblies.</title>
        <authorList>
            <person name="Perisin M.A."/>
            <person name="Vetter M."/>
            <person name="Gilbert J.A."/>
            <person name="Bergelson J."/>
        </authorList>
    </citation>
    <scope>NUCLEOTIDE SEQUENCE [LARGE SCALE GENOMIC DNA]</scope>
    <source>
        <strain evidence="18 19">MEJ086</strain>
    </source>
</reference>
<dbReference type="EC" id="1.3.8.4" evidence="4"/>
<feature type="binding site" evidence="12">
    <location>
        <begin position="247"/>
        <end position="250"/>
    </location>
    <ligand>
        <name>substrate</name>
    </ligand>
</feature>
<dbReference type="EMBL" id="JXQW01000008">
    <property type="protein sequence ID" value="KIQ04285.1"/>
    <property type="molecule type" value="Genomic_DNA"/>
</dbReference>
<feature type="binding site" evidence="13">
    <location>
        <position position="275"/>
    </location>
    <ligand>
        <name>FAD</name>
        <dbReference type="ChEBI" id="CHEBI:57692"/>
    </ligand>
</feature>
<dbReference type="PANTHER" id="PTHR43884">
    <property type="entry name" value="ACYL-COA DEHYDROGENASE"/>
    <property type="match status" value="1"/>
</dbReference>
<organism evidence="18 19">
    <name type="scientific">Pseudomonas fulva</name>
    <dbReference type="NCBI Taxonomy" id="47880"/>
    <lineage>
        <taxon>Bacteria</taxon>
        <taxon>Pseudomonadati</taxon>
        <taxon>Pseudomonadota</taxon>
        <taxon>Gammaproteobacteria</taxon>
        <taxon>Pseudomonadales</taxon>
        <taxon>Pseudomonadaceae</taxon>
        <taxon>Pseudomonas</taxon>
    </lineage>
</organism>
<comment type="cofactor">
    <cofactor evidence="1 13 14">
        <name>FAD</name>
        <dbReference type="ChEBI" id="CHEBI:57692"/>
    </cofactor>
</comment>
<protein>
    <recommendedName>
        <fullName evidence="5">Isovaleryl-CoA dehydrogenase, mitochondrial</fullName>
        <ecNumber evidence="4">1.3.8.4</ecNumber>
    </recommendedName>
</protein>
<evidence type="ECO:0000259" key="17">
    <source>
        <dbReference type="Pfam" id="PF02771"/>
    </source>
</evidence>
<dbReference type="InterPro" id="IPR036250">
    <property type="entry name" value="AcylCo_DH-like_C"/>
</dbReference>
<evidence type="ECO:0000256" key="10">
    <source>
        <dbReference type="ARBA" id="ARBA00052875"/>
    </source>
</evidence>
<dbReference type="Gene3D" id="1.20.140.10">
    <property type="entry name" value="Butyryl-CoA Dehydrogenase, subunit A, domain 3"/>
    <property type="match status" value="1"/>
</dbReference>
<evidence type="ECO:0000256" key="9">
    <source>
        <dbReference type="ARBA" id="ARBA00023002"/>
    </source>
</evidence>
<feature type="binding site" evidence="12">
    <location>
        <begin position="375"/>
        <end position="376"/>
    </location>
    <ligand>
        <name>substrate</name>
    </ligand>
</feature>
<evidence type="ECO:0000259" key="15">
    <source>
        <dbReference type="Pfam" id="PF00441"/>
    </source>
</evidence>
<dbReference type="FunFam" id="2.40.110.10:FF:000004">
    <property type="entry name" value="Isovaleryl-CoA dehydrogenase, mitochondrial"/>
    <property type="match status" value="1"/>
</dbReference>
<comment type="catalytic activity">
    <reaction evidence="10">
        <text>3-methylbutanoyl-CoA + oxidized [electron-transfer flavoprotein] + H(+) = 3-methylbut-2-enoyl-CoA + reduced [electron-transfer flavoprotein]</text>
        <dbReference type="Rhea" id="RHEA:12276"/>
        <dbReference type="Rhea" id="RHEA-COMP:10685"/>
        <dbReference type="Rhea" id="RHEA-COMP:10686"/>
        <dbReference type="ChEBI" id="CHEBI:15378"/>
        <dbReference type="ChEBI" id="CHEBI:57344"/>
        <dbReference type="ChEBI" id="CHEBI:57345"/>
        <dbReference type="ChEBI" id="CHEBI:57692"/>
        <dbReference type="ChEBI" id="CHEBI:58307"/>
        <dbReference type="EC" id="1.3.8.4"/>
    </reaction>
</comment>
<feature type="domain" description="Acyl-CoA oxidase/dehydrogenase middle" evidence="16">
    <location>
        <begin position="129"/>
        <end position="224"/>
    </location>
</feature>
<dbReference type="InterPro" id="IPR009075">
    <property type="entry name" value="AcylCo_DH/oxidase_C"/>
</dbReference>
<evidence type="ECO:0000256" key="4">
    <source>
        <dbReference type="ARBA" id="ARBA00012044"/>
    </source>
</evidence>
<dbReference type="Gene3D" id="2.40.110.10">
    <property type="entry name" value="Butyryl-CoA Dehydrogenase, subunit A, domain 2"/>
    <property type="match status" value="1"/>
</dbReference>
<dbReference type="PANTHER" id="PTHR43884:SF12">
    <property type="entry name" value="ISOVALERYL-COA DEHYDROGENASE, MITOCHONDRIAL-RELATED"/>
    <property type="match status" value="1"/>
</dbReference>
<dbReference type="PROSITE" id="PS00072">
    <property type="entry name" value="ACYL_COA_DH_1"/>
    <property type="match status" value="1"/>
</dbReference>
<dbReference type="GO" id="GO:0050660">
    <property type="term" value="F:flavin adenine dinucleotide binding"/>
    <property type="evidence" value="ECO:0007669"/>
    <property type="project" value="InterPro"/>
</dbReference>
<feature type="binding site" evidence="13">
    <location>
        <begin position="130"/>
        <end position="139"/>
    </location>
    <ligand>
        <name>FAD</name>
        <dbReference type="ChEBI" id="CHEBI:57692"/>
    </ligand>
</feature>
<dbReference type="Gene3D" id="1.10.540.10">
    <property type="entry name" value="Acyl-CoA dehydrogenase/oxidase, N-terminal domain"/>
    <property type="match status" value="1"/>
</dbReference>
<comment type="pathway">
    <text evidence="2">Amino-acid degradation; L-leucine degradation; (S)-3-hydroxy-3-methylglutaryl-CoA from 3-isovaleryl-CoA: step 1/3.</text>
</comment>
<dbReference type="SUPFAM" id="SSF56645">
    <property type="entry name" value="Acyl-CoA dehydrogenase NM domain-like"/>
    <property type="match status" value="1"/>
</dbReference>
<feature type="active site" description="Proton acceptor" evidence="11">
    <location>
        <position position="249"/>
    </location>
</feature>
<dbReference type="AlphaFoldDB" id="A0A0D0JE72"/>
<evidence type="ECO:0000256" key="3">
    <source>
        <dbReference type="ARBA" id="ARBA00009347"/>
    </source>
</evidence>
<feature type="domain" description="Acyl-CoA dehydrogenase/oxidase C-terminal" evidence="15">
    <location>
        <begin position="236"/>
        <end position="389"/>
    </location>
</feature>
<dbReference type="InterPro" id="IPR046373">
    <property type="entry name" value="Acyl-CoA_Oxase/DH_mid-dom_sf"/>
</dbReference>
<feature type="binding site" evidence="13">
    <location>
        <begin position="348"/>
        <end position="352"/>
    </location>
    <ligand>
        <name>FAD</name>
        <dbReference type="ChEBI" id="CHEBI:57692"/>
    </ligand>
</feature>
<dbReference type="SUPFAM" id="SSF47203">
    <property type="entry name" value="Acyl-CoA dehydrogenase C-terminal domain-like"/>
    <property type="match status" value="1"/>
</dbReference>
<dbReference type="InterPro" id="IPR037069">
    <property type="entry name" value="AcylCoA_DH/ox_N_sf"/>
</dbReference>
<sequence>MSITLPGLNFFLGEEIDMLRDAVAGFAAKEIAPRAAEADRSDQFPMDLWRKFGDMGLLGLTVSEEYGGAGMGYLAHMIAMEEISRAAGGIGLSYGAHSNLCVNQINRNGSEAQKRRFLPRLISGEHIGALAMSEPNAGSDVVSMKMRADRKGDRYLLNGTKMWITNGPDCDVLVVYAKTDSSAGAKGMTAFIVEKGAPGFSVAQKLDKLGMRGSHTGELVFQDVEVAQENVLGGVGEGARVLMSGLDYERAVLSGGPLGLMQAAMDVVVPYIHDRKQFGQSIGEFQLIQGKLADMYTTQQACRAYLYAVGRQLDALGSGHVRQVRKDCAGVILYAAEKATWLAGEAIQILGGNGYINEYPVGRLWRDAKLYEIGAGTSEIRRMLIGRELFNETA</sequence>
<dbReference type="InterPro" id="IPR034183">
    <property type="entry name" value="IVD"/>
</dbReference>
<comment type="caution">
    <text evidence="18">The sequence shown here is derived from an EMBL/GenBank/DDBJ whole genome shotgun (WGS) entry which is preliminary data.</text>
</comment>
<dbReference type="OrthoDB" id="9770681at2"/>
<evidence type="ECO:0000256" key="12">
    <source>
        <dbReference type="PIRSR" id="PIRSR634183-2"/>
    </source>
</evidence>
<dbReference type="InterPro" id="IPR013786">
    <property type="entry name" value="AcylCoA_DH/ox_N"/>
</dbReference>
<feature type="binding site" evidence="13">
    <location>
        <position position="286"/>
    </location>
    <ligand>
        <name>FAD</name>
        <dbReference type="ChEBI" id="CHEBI:57692"/>
    </ligand>
</feature>
<feature type="binding site" evidence="13">
    <location>
        <begin position="163"/>
        <end position="165"/>
    </location>
    <ligand>
        <name>FAD</name>
        <dbReference type="ChEBI" id="CHEBI:57692"/>
    </ligand>
</feature>
<dbReference type="CDD" id="cd01156">
    <property type="entry name" value="IVD"/>
    <property type="match status" value="1"/>
</dbReference>
<evidence type="ECO:0000256" key="7">
    <source>
        <dbReference type="ARBA" id="ARBA00022827"/>
    </source>
</evidence>
<evidence type="ECO:0000259" key="16">
    <source>
        <dbReference type="Pfam" id="PF02770"/>
    </source>
</evidence>
<evidence type="ECO:0000256" key="11">
    <source>
        <dbReference type="PIRSR" id="PIRSR634183-1"/>
    </source>
</evidence>
<evidence type="ECO:0000256" key="8">
    <source>
        <dbReference type="ARBA" id="ARBA00022946"/>
    </source>
</evidence>
<dbReference type="Pfam" id="PF00441">
    <property type="entry name" value="Acyl-CoA_dh_1"/>
    <property type="match status" value="1"/>
</dbReference>
<keyword evidence="8" id="KW-0809">Transit peptide</keyword>
<name>A0A0D0JE72_9PSED</name>
<gene>
    <name evidence="18" type="ORF">RU08_04890</name>
</gene>
<dbReference type="Proteomes" id="UP000032068">
    <property type="component" value="Unassembled WGS sequence"/>
</dbReference>
<evidence type="ECO:0000313" key="18">
    <source>
        <dbReference type="EMBL" id="KIQ04285.1"/>
    </source>
</evidence>
<dbReference type="FunFam" id="1.10.540.10:FF:000022">
    <property type="entry name" value="Isovaleryl-CoA dehydrogenase isoform 2"/>
    <property type="match status" value="1"/>
</dbReference>
<proteinExistence type="inferred from homology"/>
<evidence type="ECO:0000256" key="6">
    <source>
        <dbReference type="ARBA" id="ARBA00022630"/>
    </source>
</evidence>
<dbReference type="Pfam" id="PF02770">
    <property type="entry name" value="Acyl-CoA_dh_M"/>
    <property type="match status" value="1"/>
</dbReference>
<evidence type="ECO:0000256" key="1">
    <source>
        <dbReference type="ARBA" id="ARBA00001974"/>
    </source>
</evidence>
<evidence type="ECO:0000256" key="13">
    <source>
        <dbReference type="PIRSR" id="PIRSR634183-3"/>
    </source>
</evidence>
<evidence type="ECO:0000256" key="5">
    <source>
        <dbReference type="ARBA" id="ARBA00018258"/>
    </source>
</evidence>
<dbReference type="FunFam" id="1.20.140.10:FF:000003">
    <property type="entry name" value="isovaleryl-CoA dehydrogenase, mitochondrial"/>
    <property type="match status" value="1"/>
</dbReference>
<dbReference type="GO" id="GO:0008470">
    <property type="term" value="F:3-methylbutanoyl-CoA dehydrogenase activity"/>
    <property type="evidence" value="ECO:0007669"/>
    <property type="project" value="UniProtKB-EC"/>
</dbReference>
<evidence type="ECO:0000256" key="14">
    <source>
        <dbReference type="RuleBase" id="RU362125"/>
    </source>
</evidence>
<comment type="similarity">
    <text evidence="3 14">Belongs to the acyl-CoA dehydrogenase family.</text>
</comment>
<accession>A0A0D0JE72</accession>
<feature type="binding site" evidence="13">
    <location>
        <begin position="377"/>
        <end position="379"/>
    </location>
    <ligand>
        <name>FAD</name>
        <dbReference type="ChEBI" id="CHEBI:57692"/>
    </ligand>
</feature>
<keyword evidence="7 13" id="KW-0274">FAD</keyword>